<reference evidence="2" key="1">
    <citation type="submission" date="2022-11" db="UniProtKB">
        <authorList>
            <consortium name="WormBaseParasite"/>
        </authorList>
    </citation>
    <scope>IDENTIFICATION</scope>
</reference>
<evidence type="ECO:0000313" key="1">
    <source>
        <dbReference type="Proteomes" id="UP000887579"/>
    </source>
</evidence>
<proteinExistence type="predicted"/>
<organism evidence="1 2">
    <name type="scientific">Panagrolaimus sp. ES5</name>
    <dbReference type="NCBI Taxonomy" id="591445"/>
    <lineage>
        <taxon>Eukaryota</taxon>
        <taxon>Metazoa</taxon>
        <taxon>Ecdysozoa</taxon>
        <taxon>Nematoda</taxon>
        <taxon>Chromadorea</taxon>
        <taxon>Rhabditida</taxon>
        <taxon>Tylenchina</taxon>
        <taxon>Panagrolaimomorpha</taxon>
        <taxon>Panagrolaimoidea</taxon>
        <taxon>Panagrolaimidae</taxon>
        <taxon>Panagrolaimus</taxon>
    </lineage>
</organism>
<sequence length="230" mass="26419">MVVAGYLLYNTNLRVKDANGYRFVGLPSGPPSKGLPTPSTLKERAELVFQLIPEKMKNLVIVDSTLSNFEMIQACVEVAEKYAKNVMVIPSLLARLTYAMEHMKVPPMNEVILIVTITSVFVEFVILLRDRAGKLYISECKNYESNQCLKMFGKYLKQNNPTSTIFVFHKNFSDIVEKVVQRFKPQNCQKRSYEKWDYVLLFGAMVRAMDDEDGFDTRYHIANFSHGFET</sequence>
<name>A0AC34GCK1_9BILA</name>
<dbReference type="Proteomes" id="UP000887579">
    <property type="component" value="Unplaced"/>
</dbReference>
<evidence type="ECO:0000313" key="2">
    <source>
        <dbReference type="WBParaSite" id="ES5_v2.g27140.t1"/>
    </source>
</evidence>
<dbReference type="WBParaSite" id="ES5_v2.g27140.t1">
    <property type="protein sequence ID" value="ES5_v2.g27140.t1"/>
    <property type="gene ID" value="ES5_v2.g27140"/>
</dbReference>
<protein>
    <submittedName>
        <fullName evidence="2">Piwi domain-containing protein</fullName>
    </submittedName>
</protein>
<accession>A0AC34GCK1</accession>